<dbReference type="Proteomes" id="UP000198976">
    <property type="component" value="Chromosome I"/>
</dbReference>
<feature type="domain" description="Glycosyl hydrolase family 13 catalytic" evidence="2">
    <location>
        <begin position="98"/>
        <end position="506"/>
    </location>
</feature>
<dbReference type="Pfam" id="PF00128">
    <property type="entry name" value="Alpha-amylase"/>
    <property type="match status" value="1"/>
</dbReference>
<evidence type="ECO:0000313" key="3">
    <source>
        <dbReference type="EMBL" id="SDU05796.1"/>
    </source>
</evidence>
<dbReference type="SMART" id="SM00642">
    <property type="entry name" value="Aamy"/>
    <property type="match status" value="1"/>
</dbReference>
<evidence type="ECO:0000256" key="1">
    <source>
        <dbReference type="ARBA" id="ARBA00008061"/>
    </source>
</evidence>
<accession>A0ABY0VBD3</accession>
<reference evidence="3 4" key="1">
    <citation type="submission" date="2016-10" db="EMBL/GenBank/DDBJ databases">
        <authorList>
            <person name="Varghese N."/>
            <person name="Submissions S."/>
        </authorList>
    </citation>
    <scope>NUCLEOTIDE SEQUENCE [LARGE SCALE GENOMIC DNA]</scope>
    <source>
        <strain evidence="3 4">DSM 9169</strain>
    </source>
</reference>
<evidence type="ECO:0000259" key="2">
    <source>
        <dbReference type="SMART" id="SM00642"/>
    </source>
</evidence>
<dbReference type="SUPFAM" id="SSF51445">
    <property type="entry name" value="(Trans)glycosidases"/>
    <property type="match status" value="1"/>
</dbReference>
<keyword evidence="4" id="KW-1185">Reference proteome</keyword>
<dbReference type="CDD" id="cd11333">
    <property type="entry name" value="AmyAc_SI_OligoGlu_DGase"/>
    <property type="match status" value="1"/>
</dbReference>
<dbReference type="RefSeq" id="WP_058237384.1">
    <property type="nucleotide sequence ID" value="NZ_LT629792.1"/>
</dbReference>
<dbReference type="Gene3D" id="3.20.20.80">
    <property type="entry name" value="Glycosidases"/>
    <property type="match status" value="1"/>
</dbReference>
<organism evidence="3 4">
    <name type="scientific">Schaalia radingae</name>
    <dbReference type="NCBI Taxonomy" id="131110"/>
    <lineage>
        <taxon>Bacteria</taxon>
        <taxon>Bacillati</taxon>
        <taxon>Actinomycetota</taxon>
        <taxon>Actinomycetes</taxon>
        <taxon>Actinomycetales</taxon>
        <taxon>Actinomycetaceae</taxon>
        <taxon>Schaalia</taxon>
    </lineage>
</organism>
<name>A0ABY0VBD3_9ACTO</name>
<sequence>MTRHPVRTLGDVYDHPVGRDVLDKIALQIGVSPSFIVNPLTRRLPLTVLDRVAGRAAPGLVAALTDLLEMNPDRLDDADTHTEGQSEPPWWQGAVFYQIYPRSFADSNGDGIGDLRGIIGKLDYLQTLGVDCLWLSPIFDSPNDDMGYDVRDYRAVMDLMGSMEDLDELIEQVHARDMRIILDLVVNHSSAEHEWFQEALRDPDGDKAAYYFLREGSSDAPPNNWVSFFSGSAWRWFDDIKRWGMHLFAPSQMDLNWDNPAVRREVADIVQFWLARGIDGFRMDVINYISKNAGLPNGVPAVGELVGFTGIERYFIGPHLHDYLRELRSAGFTRPDGSHALMVGETPGIGIEVGRLLTNRQRREMDLIFNFDVLEPPGKIRWDDYRYPPAYFLDFYLRYLRRLGPSDQMAIFAENHDNPRIVSKITLDPRWRGAVAKLIAAISLTLPGTPFIFQGQELGAVNQNFTSLDQLRDVESLNYFRELIDGGAARDEAWDRILAGSRDHARVPMRWTVEGGFTTGQPWITGTDMEAGWSAAEQLDDEHSVLNFYRYLISVRQYFAHDDFTLLTRSGHYAAWTRGHYLVEVNLSERTIRRPLSVRRMPGRTVMTSLGSTVRSERPRPDELPPYGVLIRLLD</sequence>
<dbReference type="InterPro" id="IPR045857">
    <property type="entry name" value="O16G_dom_2"/>
</dbReference>
<comment type="similarity">
    <text evidence="1">Belongs to the glycosyl hydrolase 13 family.</text>
</comment>
<dbReference type="Gene3D" id="3.90.400.10">
    <property type="entry name" value="Oligo-1,6-glucosidase, Domain 2"/>
    <property type="match status" value="1"/>
</dbReference>
<protein>
    <submittedName>
        <fullName evidence="3">Oligo-1,6-glucosidase</fullName>
    </submittedName>
</protein>
<evidence type="ECO:0000313" key="4">
    <source>
        <dbReference type="Proteomes" id="UP000198976"/>
    </source>
</evidence>
<dbReference type="EMBL" id="LT629792">
    <property type="protein sequence ID" value="SDU05796.1"/>
    <property type="molecule type" value="Genomic_DNA"/>
</dbReference>
<dbReference type="PANTHER" id="PTHR10357">
    <property type="entry name" value="ALPHA-AMYLASE FAMILY MEMBER"/>
    <property type="match status" value="1"/>
</dbReference>
<dbReference type="InterPro" id="IPR006047">
    <property type="entry name" value="GH13_cat_dom"/>
</dbReference>
<gene>
    <name evidence="3" type="ORF">SAMN04489714_1905</name>
</gene>
<dbReference type="InterPro" id="IPR017853">
    <property type="entry name" value="GH"/>
</dbReference>
<dbReference type="PANTHER" id="PTHR10357:SF179">
    <property type="entry name" value="NEUTRAL AND BASIC AMINO ACID TRANSPORT PROTEIN RBAT"/>
    <property type="match status" value="1"/>
</dbReference>
<proteinExistence type="inferred from homology"/>